<keyword evidence="2" id="KW-1185">Reference proteome</keyword>
<protein>
    <submittedName>
        <fullName evidence="1">Uncharacterized protein</fullName>
    </submittedName>
</protein>
<name>A0ABQ1Q5S6_9BACI</name>
<dbReference type="Proteomes" id="UP000642571">
    <property type="component" value="Unassembled WGS sequence"/>
</dbReference>
<sequence>MRLLYLFPLTGAILQDLVFTNGAGKMNKLGGSSVKKESNNFFKMVFGVIVGIAIYEAIKELIQYLS</sequence>
<proteinExistence type="predicted"/>
<reference evidence="2" key="1">
    <citation type="journal article" date="2019" name="Int. J. Syst. Evol. Microbiol.">
        <title>The Global Catalogue of Microorganisms (GCM) 10K type strain sequencing project: providing services to taxonomists for standard genome sequencing and annotation.</title>
        <authorList>
            <consortium name="The Broad Institute Genomics Platform"/>
            <consortium name="The Broad Institute Genome Sequencing Center for Infectious Disease"/>
            <person name="Wu L."/>
            <person name="Ma J."/>
        </authorList>
    </citation>
    <scope>NUCLEOTIDE SEQUENCE [LARGE SCALE GENOMIC DNA]</scope>
    <source>
        <strain evidence="2">CGMCC 1.15353</strain>
    </source>
</reference>
<evidence type="ECO:0000313" key="1">
    <source>
        <dbReference type="EMBL" id="GGD14576.1"/>
    </source>
</evidence>
<evidence type="ECO:0000313" key="2">
    <source>
        <dbReference type="Proteomes" id="UP000642571"/>
    </source>
</evidence>
<dbReference type="EMBL" id="BMIN01000009">
    <property type="protein sequence ID" value="GGD14576.1"/>
    <property type="molecule type" value="Genomic_DNA"/>
</dbReference>
<organism evidence="1 2">
    <name type="scientific">Pontibacillus salipaludis</name>
    <dbReference type="NCBI Taxonomy" id="1697394"/>
    <lineage>
        <taxon>Bacteria</taxon>
        <taxon>Bacillati</taxon>
        <taxon>Bacillota</taxon>
        <taxon>Bacilli</taxon>
        <taxon>Bacillales</taxon>
        <taxon>Bacillaceae</taxon>
        <taxon>Pontibacillus</taxon>
    </lineage>
</organism>
<gene>
    <name evidence="1" type="ORF">GCM10011389_22750</name>
</gene>
<accession>A0ABQ1Q5S6</accession>
<comment type="caution">
    <text evidence="1">The sequence shown here is derived from an EMBL/GenBank/DDBJ whole genome shotgun (WGS) entry which is preliminary data.</text>
</comment>